<reference evidence="1" key="1">
    <citation type="submission" date="2022-01" db="EMBL/GenBank/DDBJ databases">
        <authorList>
            <person name="Karlyshev A.V."/>
            <person name="Jaspars M."/>
        </authorList>
    </citation>
    <scope>NUCLEOTIDE SEQUENCE</scope>
    <source>
        <strain evidence="1">AGSA3-2</strain>
    </source>
</reference>
<sequence length="115" mass="12361">MKKSVSLLAACGVVAASVVLIAVWGGSMSDEVSPVYDAAELRKAIDFHEEELRQLFPTLQGIGTDAEQGSVVLTIRSETGIMGENAMKDEAEALLGVPVRLRLLPVELRRRSPAQ</sequence>
<dbReference type="GeneID" id="94688145"/>
<dbReference type="Proteomes" id="UP001107961">
    <property type="component" value="Unassembled WGS sequence"/>
</dbReference>
<proteinExistence type="predicted"/>
<gene>
    <name evidence="1" type="ORF">LZG35_17265</name>
</gene>
<dbReference type="RefSeq" id="WP_080531513.1">
    <property type="nucleotide sequence ID" value="NZ_CP012331.1"/>
</dbReference>
<accession>A0A9Q3ZG21</accession>
<organism evidence="1 2">
    <name type="scientific">Alloalcanivorax xenomutans</name>
    <dbReference type="NCBI Taxonomy" id="1094342"/>
    <lineage>
        <taxon>Bacteria</taxon>
        <taxon>Pseudomonadati</taxon>
        <taxon>Pseudomonadota</taxon>
        <taxon>Gammaproteobacteria</taxon>
        <taxon>Oceanospirillales</taxon>
        <taxon>Alcanivoracaceae</taxon>
        <taxon>Alloalcanivorax</taxon>
    </lineage>
</organism>
<keyword evidence="2" id="KW-1185">Reference proteome</keyword>
<dbReference type="KEGG" id="axe:P40_17675"/>
<protein>
    <submittedName>
        <fullName evidence="1">Uncharacterized protein</fullName>
    </submittedName>
</protein>
<evidence type="ECO:0000313" key="1">
    <source>
        <dbReference type="EMBL" id="MCE7510391.1"/>
    </source>
</evidence>
<dbReference type="AlphaFoldDB" id="A0A9Q3ZG21"/>
<dbReference type="EMBL" id="JAJVKT010000023">
    <property type="protein sequence ID" value="MCE7510391.1"/>
    <property type="molecule type" value="Genomic_DNA"/>
</dbReference>
<evidence type="ECO:0000313" key="2">
    <source>
        <dbReference type="Proteomes" id="UP001107961"/>
    </source>
</evidence>
<comment type="caution">
    <text evidence="1">The sequence shown here is derived from an EMBL/GenBank/DDBJ whole genome shotgun (WGS) entry which is preliminary data.</text>
</comment>
<name>A0A9Q3ZG21_9GAMM</name>